<proteinExistence type="predicted"/>
<dbReference type="InterPro" id="IPR001810">
    <property type="entry name" value="F-box_dom"/>
</dbReference>
<comment type="caution">
    <text evidence="2">The sequence shown here is derived from an EMBL/GenBank/DDBJ whole genome shotgun (WGS) entry which is preliminary data.</text>
</comment>
<name>A0AAV9PGQ2_9PEZI</name>
<dbReference type="AlphaFoldDB" id="A0AAV9PGQ2"/>
<accession>A0AAV9PGQ2</accession>
<sequence>MAACTKTLGTYELLEAVLLHLEPLTLLKTKRVCSTWLKLIENSSAITKVAVAQPWTHPEGHQSIYYTEQHLKFHPLLAASFTPWAYNEYSSGFRRTWELNMLSVLVVTPPCTTMHLTFWPSESSGPLVSALSAKGCKVHNEKGVRFQDVHDVLRDITHERGHVDSMLAIRFMDPNDEGGWQLPRYVRILRSVG</sequence>
<dbReference type="Pfam" id="PF00646">
    <property type="entry name" value="F-box"/>
    <property type="match status" value="1"/>
</dbReference>
<dbReference type="RefSeq" id="XP_064660710.1">
    <property type="nucleotide sequence ID" value="XM_064800759.1"/>
</dbReference>
<evidence type="ECO:0000313" key="3">
    <source>
        <dbReference type="Proteomes" id="UP001337655"/>
    </source>
</evidence>
<dbReference type="EMBL" id="JAVRRT010000005">
    <property type="protein sequence ID" value="KAK5171866.1"/>
    <property type="molecule type" value="Genomic_DNA"/>
</dbReference>
<dbReference type="SUPFAM" id="SSF81383">
    <property type="entry name" value="F-box domain"/>
    <property type="match status" value="1"/>
</dbReference>
<dbReference type="InterPro" id="IPR036047">
    <property type="entry name" value="F-box-like_dom_sf"/>
</dbReference>
<evidence type="ECO:0000259" key="1">
    <source>
        <dbReference type="Pfam" id="PF00646"/>
    </source>
</evidence>
<feature type="domain" description="F-box" evidence="1">
    <location>
        <begin position="11"/>
        <end position="43"/>
    </location>
</feature>
<organism evidence="2 3">
    <name type="scientific">Saxophila tyrrhenica</name>
    <dbReference type="NCBI Taxonomy" id="1690608"/>
    <lineage>
        <taxon>Eukaryota</taxon>
        <taxon>Fungi</taxon>
        <taxon>Dikarya</taxon>
        <taxon>Ascomycota</taxon>
        <taxon>Pezizomycotina</taxon>
        <taxon>Dothideomycetes</taxon>
        <taxon>Dothideomycetidae</taxon>
        <taxon>Mycosphaerellales</taxon>
        <taxon>Extremaceae</taxon>
        <taxon>Saxophila</taxon>
    </lineage>
</organism>
<keyword evidence="3" id="KW-1185">Reference proteome</keyword>
<evidence type="ECO:0000313" key="2">
    <source>
        <dbReference type="EMBL" id="KAK5171866.1"/>
    </source>
</evidence>
<gene>
    <name evidence="2" type="ORF">LTR77_003502</name>
</gene>
<dbReference type="GeneID" id="89924849"/>
<dbReference type="Proteomes" id="UP001337655">
    <property type="component" value="Unassembled WGS sequence"/>
</dbReference>
<protein>
    <recommendedName>
        <fullName evidence="1">F-box domain-containing protein</fullName>
    </recommendedName>
</protein>
<reference evidence="2 3" key="1">
    <citation type="submission" date="2023-08" db="EMBL/GenBank/DDBJ databases">
        <title>Black Yeasts Isolated from many extreme environments.</title>
        <authorList>
            <person name="Coleine C."/>
            <person name="Stajich J.E."/>
            <person name="Selbmann L."/>
        </authorList>
    </citation>
    <scope>NUCLEOTIDE SEQUENCE [LARGE SCALE GENOMIC DNA]</scope>
    <source>
        <strain evidence="2 3">CCFEE 5935</strain>
    </source>
</reference>